<dbReference type="AlphaFoldDB" id="A0A6N9NG16"/>
<evidence type="ECO:0000259" key="1">
    <source>
        <dbReference type="PROSITE" id="PS50164"/>
    </source>
</evidence>
<reference evidence="2 3" key="1">
    <citation type="submission" date="2019-12" db="EMBL/GenBank/DDBJ databases">
        <authorList>
            <person name="Zhao J."/>
        </authorList>
    </citation>
    <scope>NUCLEOTIDE SEQUENCE [LARGE SCALE GENOMIC DNA]</scope>
    <source>
        <strain evidence="2 3">S-15</strain>
    </source>
</reference>
<dbReference type="SUPFAM" id="SSF82771">
    <property type="entry name" value="GIY-YIG endonuclease"/>
    <property type="match status" value="1"/>
</dbReference>
<dbReference type="RefSeq" id="WP_160631344.1">
    <property type="nucleotide sequence ID" value="NZ_WWNE01000003.1"/>
</dbReference>
<dbReference type="InterPro" id="IPR000305">
    <property type="entry name" value="GIY-YIG_endonuc"/>
</dbReference>
<sequence>MPNYVYILYSKSIDKYYVGKTENPEGRLRYHNSALNQIWTKRGKPWELVKFIEFENSTLSSKAERFIKKQKSRKFIQEIVELGWKG</sequence>
<dbReference type="Pfam" id="PF01541">
    <property type="entry name" value="GIY-YIG"/>
    <property type="match status" value="1"/>
</dbReference>
<evidence type="ECO:0000313" key="3">
    <source>
        <dbReference type="Proteomes" id="UP000470771"/>
    </source>
</evidence>
<gene>
    <name evidence="2" type="ORF">GQN54_01750</name>
</gene>
<organism evidence="2 3">
    <name type="scientific">Acidiluteibacter ferrifornacis</name>
    <dbReference type="NCBI Taxonomy" id="2692424"/>
    <lineage>
        <taxon>Bacteria</taxon>
        <taxon>Pseudomonadati</taxon>
        <taxon>Bacteroidota</taxon>
        <taxon>Flavobacteriia</taxon>
        <taxon>Flavobacteriales</taxon>
        <taxon>Cryomorphaceae</taxon>
        <taxon>Acidiluteibacter</taxon>
    </lineage>
</organism>
<proteinExistence type="predicted"/>
<dbReference type="Proteomes" id="UP000470771">
    <property type="component" value="Unassembled WGS sequence"/>
</dbReference>
<dbReference type="Gene3D" id="3.40.1440.10">
    <property type="entry name" value="GIY-YIG endonuclease"/>
    <property type="match status" value="1"/>
</dbReference>
<accession>A0A6N9NG16</accession>
<dbReference type="InterPro" id="IPR035901">
    <property type="entry name" value="GIY-YIG_endonuc_sf"/>
</dbReference>
<comment type="caution">
    <text evidence="2">The sequence shown here is derived from an EMBL/GenBank/DDBJ whole genome shotgun (WGS) entry which is preliminary data.</text>
</comment>
<feature type="domain" description="GIY-YIG" evidence="1">
    <location>
        <begin position="1"/>
        <end position="77"/>
    </location>
</feature>
<name>A0A6N9NG16_9FLAO</name>
<dbReference type="PROSITE" id="PS50164">
    <property type="entry name" value="GIY_YIG"/>
    <property type="match status" value="1"/>
</dbReference>
<protein>
    <submittedName>
        <fullName evidence="2">GIY-YIG nuclease family protein</fullName>
    </submittedName>
</protein>
<keyword evidence="3" id="KW-1185">Reference proteome</keyword>
<evidence type="ECO:0000313" key="2">
    <source>
        <dbReference type="EMBL" id="NBG64823.1"/>
    </source>
</evidence>
<dbReference type="EMBL" id="WWNE01000003">
    <property type="protein sequence ID" value="NBG64823.1"/>
    <property type="molecule type" value="Genomic_DNA"/>
</dbReference>
<dbReference type="CDD" id="cd10449">
    <property type="entry name" value="GIY-YIG_SLX1_like"/>
    <property type="match status" value="1"/>
</dbReference>